<accession>A0A2J6T6C8</accession>
<keyword evidence="1" id="KW-0812">Transmembrane</keyword>
<keyword evidence="1" id="KW-1133">Transmembrane helix</keyword>
<organism evidence="2 3">
    <name type="scientific">Hyaloscypha bicolor E</name>
    <dbReference type="NCBI Taxonomy" id="1095630"/>
    <lineage>
        <taxon>Eukaryota</taxon>
        <taxon>Fungi</taxon>
        <taxon>Dikarya</taxon>
        <taxon>Ascomycota</taxon>
        <taxon>Pezizomycotina</taxon>
        <taxon>Leotiomycetes</taxon>
        <taxon>Helotiales</taxon>
        <taxon>Hyaloscyphaceae</taxon>
        <taxon>Hyaloscypha</taxon>
        <taxon>Hyaloscypha bicolor</taxon>
    </lineage>
</organism>
<dbReference type="AlphaFoldDB" id="A0A2J6T6C8"/>
<evidence type="ECO:0000313" key="2">
    <source>
        <dbReference type="EMBL" id="PMD58564.1"/>
    </source>
</evidence>
<feature type="transmembrane region" description="Helical" evidence="1">
    <location>
        <begin position="289"/>
        <end position="309"/>
    </location>
</feature>
<feature type="transmembrane region" description="Helical" evidence="1">
    <location>
        <begin position="349"/>
        <end position="367"/>
    </location>
</feature>
<keyword evidence="3" id="KW-1185">Reference proteome</keyword>
<dbReference type="EMBL" id="KZ613817">
    <property type="protein sequence ID" value="PMD58564.1"/>
    <property type="molecule type" value="Genomic_DNA"/>
</dbReference>
<dbReference type="RefSeq" id="XP_024735468.1">
    <property type="nucleotide sequence ID" value="XM_024883183.1"/>
</dbReference>
<reference evidence="2 3" key="1">
    <citation type="submission" date="2016-04" db="EMBL/GenBank/DDBJ databases">
        <title>A degradative enzymes factory behind the ericoid mycorrhizal symbiosis.</title>
        <authorList>
            <consortium name="DOE Joint Genome Institute"/>
            <person name="Martino E."/>
            <person name="Morin E."/>
            <person name="Grelet G."/>
            <person name="Kuo A."/>
            <person name="Kohler A."/>
            <person name="Daghino S."/>
            <person name="Barry K."/>
            <person name="Choi C."/>
            <person name="Cichocki N."/>
            <person name="Clum A."/>
            <person name="Copeland A."/>
            <person name="Hainaut M."/>
            <person name="Haridas S."/>
            <person name="Labutti K."/>
            <person name="Lindquist E."/>
            <person name="Lipzen A."/>
            <person name="Khouja H.-R."/>
            <person name="Murat C."/>
            <person name="Ohm R."/>
            <person name="Olson A."/>
            <person name="Spatafora J."/>
            <person name="Veneault-Fourrey C."/>
            <person name="Henrissat B."/>
            <person name="Grigoriev I."/>
            <person name="Martin F."/>
            <person name="Perotto S."/>
        </authorList>
    </citation>
    <scope>NUCLEOTIDE SEQUENCE [LARGE SCALE GENOMIC DNA]</scope>
    <source>
        <strain evidence="2 3">E</strain>
    </source>
</reference>
<dbReference type="GeneID" id="36591260"/>
<keyword evidence="1" id="KW-0472">Membrane</keyword>
<dbReference type="InParanoid" id="A0A2J6T6C8"/>
<proteinExistence type="predicted"/>
<name>A0A2J6T6C8_9HELO</name>
<feature type="transmembrane region" description="Helical" evidence="1">
    <location>
        <begin position="321"/>
        <end position="343"/>
    </location>
</feature>
<sequence>MAHQAPNSVPTSDRTDVEKAEEERCTKKFLECLSNFRYEWDELDVSEFALFYSENKEAGCAFHVLRCIFKKVDAFIGIKSYIDCPWVYFSDLKLLVSFSKVIETLANAAQGVNEPPVVEKMRIVDRTRIRRAMLKRIADLKPSRRTFNAEVLEYLTDRNTIFDNFWKAVYKERAKRQDLSMTGLRQRKSKNVTSAVKSRGETKMTEAGGKFPNSRQLGYFRETVGRLFTAVNGPFQRPNWRSVRDFTGRTGTVLTVSAICLMTTTGLACRALFLSLYDPIQPNTIDSDFFTLLQQSILLFFSQYVLVVPYLRSLRLNTERFWFLATLIASTITGVASVLAYFWTLPVSTFLGFVANAAQIIATLLLIQEATLHRPANPVSNAES</sequence>
<evidence type="ECO:0000313" key="3">
    <source>
        <dbReference type="Proteomes" id="UP000235371"/>
    </source>
</evidence>
<dbReference type="OrthoDB" id="10393461at2759"/>
<protein>
    <submittedName>
        <fullName evidence="2">Uncharacterized protein</fullName>
    </submittedName>
</protein>
<gene>
    <name evidence="2" type="ORF">K444DRAFT_630282</name>
</gene>
<feature type="transmembrane region" description="Helical" evidence="1">
    <location>
        <begin position="251"/>
        <end position="277"/>
    </location>
</feature>
<evidence type="ECO:0000256" key="1">
    <source>
        <dbReference type="SAM" id="Phobius"/>
    </source>
</evidence>
<dbReference type="Proteomes" id="UP000235371">
    <property type="component" value="Unassembled WGS sequence"/>
</dbReference>